<dbReference type="EMBL" id="DF843444">
    <property type="protein sequence ID" value="GAT47394.1"/>
    <property type="molecule type" value="Genomic_DNA"/>
</dbReference>
<comment type="similarity">
    <text evidence="1">Belongs to the DSD1 family.</text>
</comment>
<sequence length="1552" mass="163596">MLLPPSFQEPPTTSSLASARASLVEGVRTTQLLGSQIVAAKDRLVQNMTEAKNAIDDLEREQRLAKENVAQMLAYLAPVRRLPGDVLNEVFVWCFEEHPCVAWVLATVCRAWRRQALAMPRLWSKIRLVTSQSSSPDTVRLWLERSGQTAPLDIEIYLRVVHASGDAAPPPPINSYRRPHRRHELPPSYIPAPPQNAAPGVQTSPHFTPASTPTVIPQHHTWESPASGPSHSAKEAHWGHVAVYYLVKEMHRWQRFIFRFEKGFASLGALKAISGSAPLLKEFEVSCAAPSYFPPEWSWLPTLPATSASILSPLPSLESLTLQYTPFRPSAPLFLHPTSRLHTLVLRALPAATIPLDQLVAILKANQASLTVLKMHLASLSPAVLPLPGAAGANLNNGPNNNSGLNPANQLTLASLEELHVGGHHMLTSLVDTLVVPLLSTLEVDVDIAREPIEETIVGLVTRSSGCTLKVLGIGYGWGGSAIRAGSSRSGLYSPLSNSTNSSAASIQHALALTSPPHTNGSSMIAWNFLADVGANLEVLKVGGCAVDGLLNALVGPEDNGGFGGFGPGFGPGLPGPAWLGAGAGGAGGGLFGGLGMGGPAPWMPPPAQIQLPPLQLPMPPVVGPQPMQMQMQMQAFMLGPTGNLIPTQMVPMQMAGPVQQVPQPQPQPQPVAAVPPPSATGGPAQQPQPAQPLPAAPPQLGPVPQLPQPNPVALSTVTIVPTLIPAVAPPPGSLQLPPLANLGGFNAGLGNGNGANNGWLCPKLRELYLRGCPGHHPPPAGTTSSSASSSSSSASPAPMTASPFHGHMPSHHSLFPAPHTNHYISPYVHAFQQTLAGALNANVNYGPNHGLGFAAAAGAGGLGLGLGSGNGLGAGPGGLVGGGGSHGGGNMEGVMRLVRVVEGRNPVSLANNWNGSNTPSVQRLSKLEIEDCAEPGVEVVKWLGERLGKAGVWAARLSKRDLPYNRLFSLKPTGRDKMAHTFTPYALANLPSKDALVKEFVGKPFEALRTPAFVIDRTVFKNNCVRMLQNAQSWGASLRCHLKTHKTVEGARLQLDEGELKTHAVVVSTLAEAWQVVEGGLVKDGLVKDILYGLPVALNKVADLSALWDELAKYGGVVRLMVDHPDQIKFLEEFEKARPNPRRWSVFVKIDGGQRRAGVPTSSDRFVPFLKTLFDSPAVSVYGFYIHAGNSYASTSVSEASAYLSGEVNAVNDAAAIALPLLAASTNAPLYTSPFVLSVGSTPTAHAATPDSAVRSAVSTLNGTLELHAGNYPMNDLQQKHTTLISDEHIAQRVLATVVSHYPGRAANGTGDEAMCDAGAIAMSKDTGPSGGFGDVVGRPWRVGRISQEHGILTPTMPGAEAPKVGEVIEIVGQHACLIAAAYPWYYIVEDGGRTVVDVWVSWKVICLDILAACPVRALLASHSHPTFLNHGVYSGIGAHRGLEGGIGGVGGGATGQQGAGGPGGTGQGPNVTIHTPSVNFSPHQNDEYHAILDFVSPINFLLRQQEINETQQKDTGTWLLEDPTFLEWKSGFTKLLWCTGIPGAGKTVLA</sequence>
<feature type="domain" description="D-serine dehydratase-like" evidence="6">
    <location>
        <begin position="1292"/>
        <end position="1391"/>
    </location>
</feature>
<dbReference type="InterPro" id="IPR029066">
    <property type="entry name" value="PLP-binding_barrel"/>
</dbReference>
<evidence type="ECO:0000313" key="8">
    <source>
        <dbReference type="Proteomes" id="UP000815677"/>
    </source>
</evidence>
<feature type="region of interest" description="Disordered" evidence="5">
    <location>
        <begin position="776"/>
        <end position="806"/>
    </location>
</feature>
<dbReference type="PANTHER" id="PTHR28004:SF2">
    <property type="entry name" value="D-SERINE DEHYDRATASE"/>
    <property type="match status" value="1"/>
</dbReference>
<dbReference type="InterPro" id="IPR051466">
    <property type="entry name" value="D-amino_acid_metab_enzyme"/>
</dbReference>
<dbReference type="SUPFAM" id="SSF52047">
    <property type="entry name" value="RNI-like"/>
    <property type="match status" value="1"/>
</dbReference>
<dbReference type="SMART" id="SM01119">
    <property type="entry name" value="D-ser_dehydrat"/>
    <property type="match status" value="1"/>
</dbReference>
<evidence type="ECO:0000256" key="3">
    <source>
        <dbReference type="ARBA" id="ARBA00023239"/>
    </source>
</evidence>
<dbReference type="InterPro" id="IPR026956">
    <property type="entry name" value="D-ser_dehydrat-like_dom"/>
</dbReference>
<name>A0ABQ0LA85_MYCCL</name>
<dbReference type="Pfam" id="PF14031">
    <property type="entry name" value="D-ser_dehydrat"/>
    <property type="match status" value="1"/>
</dbReference>
<evidence type="ECO:0000313" key="7">
    <source>
        <dbReference type="EMBL" id="GAT47394.1"/>
    </source>
</evidence>
<feature type="compositionally biased region" description="Low complexity" evidence="5">
    <location>
        <begin position="782"/>
        <end position="804"/>
    </location>
</feature>
<dbReference type="Gene3D" id="3.20.20.10">
    <property type="entry name" value="Alanine racemase"/>
    <property type="match status" value="1"/>
</dbReference>
<feature type="compositionally biased region" description="Low complexity" evidence="5">
    <location>
        <begin position="680"/>
        <end position="689"/>
    </location>
</feature>
<evidence type="ECO:0000256" key="5">
    <source>
        <dbReference type="SAM" id="MobiDB-lite"/>
    </source>
</evidence>
<feature type="compositionally biased region" description="Pro residues" evidence="5">
    <location>
        <begin position="690"/>
        <end position="710"/>
    </location>
</feature>
<evidence type="ECO:0000256" key="2">
    <source>
        <dbReference type="ARBA" id="ARBA00022737"/>
    </source>
</evidence>
<proteinExistence type="inferred from homology"/>
<dbReference type="InterPro" id="IPR056884">
    <property type="entry name" value="NPHP3-like_N"/>
</dbReference>
<dbReference type="PANTHER" id="PTHR28004">
    <property type="entry name" value="ZGC:162816-RELATED"/>
    <property type="match status" value="1"/>
</dbReference>
<gene>
    <name evidence="7" type="ORF">MCHLO_04855</name>
</gene>
<keyword evidence="3" id="KW-0456">Lyase</keyword>
<organism evidence="7 8">
    <name type="scientific">Mycena chlorophos</name>
    <name type="common">Agaric fungus</name>
    <name type="synonym">Agaricus chlorophos</name>
    <dbReference type="NCBI Taxonomy" id="658473"/>
    <lineage>
        <taxon>Eukaryota</taxon>
        <taxon>Fungi</taxon>
        <taxon>Dikarya</taxon>
        <taxon>Basidiomycota</taxon>
        <taxon>Agaricomycotina</taxon>
        <taxon>Agaricomycetes</taxon>
        <taxon>Agaricomycetidae</taxon>
        <taxon>Agaricales</taxon>
        <taxon>Marasmiineae</taxon>
        <taxon>Mycenaceae</taxon>
        <taxon>Mycena</taxon>
    </lineage>
</organism>
<dbReference type="SUPFAM" id="SSF51419">
    <property type="entry name" value="PLP-binding barrel"/>
    <property type="match status" value="1"/>
</dbReference>
<dbReference type="InterPro" id="IPR001608">
    <property type="entry name" value="Ala_racemase_N"/>
</dbReference>
<protein>
    <recommendedName>
        <fullName evidence="6">D-serine dehydratase-like domain-containing protein</fullName>
    </recommendedName>
</protein>
<dbReference type="InterPro" id="IPR042208">
    <property type="entry name" value="D-ser_dehydrat-like_sf"/>
</dbReference>
<feature type="compositionally biased region" description="Pro residues" evidence="5">
    <location>
        <begin position="664"/>
        <end position="679"/>
    </location>
</feature>
<feature type="coiled-coil region" evidence="4">
    <location>
        <begin position="41"/>
        <end position="68"/>
    </location>
</feature>
<keyword evidence="8" id="KW-1185">Reference proteome</keyword>
<evidence type="ECO:0000256" key="4">
    <source>
        <dbReference type="SAM" id="Coils"/>
    </source>
</evidence>
<accession>A0ABQ0LA85</accession>
<evidence type="ECO:0000256" key="1">
    <source>
        <dbReference type="ARBA" id="ARBA00005323"/>
    </source>
</evidence>
<feature type="region of interest" description="Disordered" evidence="5">
    <location>
        <begin position="658"/>
        <end position="710"/>
    </location>
</feature>
<evidence type="ECO:0000259" key="6">
    <source>
        <dbReference type="SMART" id="SM01119"/>
    </source>
</evidence>
<reference evidence="7" key="1">
    <citation type="submission" date="2014-09" db="EMBL/GenBank/DDBJ databases">
        <title>Genome sequence of the luminous mushroom Mycena chlorophos for searching fungal bioluminescence genes.</title>
        <authorList>
            <person name="Tanaka Y."/>
            <person name="Kasuga D."/>
            <person name="Oba Y."/>
            <person name="Hase S."/>
            <person name="Sato K."/>
            <person name="Oba Y."/>
            <person name="Sakakibara Y."/>
        </authorList>
    </citation>
    <scope>NUCLEOTIDE SEQUENCE</scope>
</reference>
<dbReference type="Pfam" id="PF01168">
    <property type="entry name" value="Ala_racemase_N"/>
    <property type="match status" value="1"/>
</dbReference>
<dbReference type="Proteomes" id="UP000815677">
    <property type="component" value="Unassembled WGS sequence"/>
</dbReference>
<dbReference type="Pfam" id="PF24883">
    <property type="entry name" value="NPHP3_N"/>
    <property type="match status" value="1"/>
</dbReference>
<keyword evidence="2" id="KW-0677">Repeat</keyword>
<dbReference type="Gene3D" id="2.40.37.20">
    <property type="entry name" value="D-serine dehydratase-like domain"/>
    <property type="match status" value="1"/>
</dbReference>
<keyword evidence="4" id="KW-0175">Coiled coil</keyword>